<comment type="caution">
    <text evidence="7">The sequence shown here is derived from an EMBL/GenBank/DDBJ whole genome shotgun (WGS) entry which is preliminary data.</text>
</comment>
<evidence type="ECO:0000256" key="3">
    <source>
        <dbReference type="ARBA" id="ARBA00022989"/>
    </source>
</evidence>
<feature type="transmembrane region" description="Helical" evidence="5">
    <location>
        <begin position="358"/>
        <end position="378"/>
    </location>
</feature>
<keyword evidence="2 5" id="KW-0812">Transmembrane</keyword>
<feature type="transmembrane region" description="Helical" evidence="5">
    <location>
        <begin position="88"/>
        <end position="116"/>
    </location>
</feature>
<keyword evidence="8" id="KW-1185">Reference proteome</keyword>
<feature type="transmembrane region" description="Helical" evidence="5">
    <location>
        <begin position="294"/>
        <end position="312"/>
    </location>
</feature>
<dbReference type="EMBL" id="LGRX02008343">
    <property type="protein sequence ID" value="KAK3273644.1"/>
    <property type="molecule type" value="Genomic_DNA"/>
</dbReference>
<evidence type="ECO:0000313" key="8">
    <source>
        <dbReference type="Proteomes" id="UP001190700"/>
    </source>
</evidence>
<comment type="subcellular location">
    <subcellularLocation>
        <location evidence="1">Membrane</location>
        <topology evidence="1">Multi-pass membrane protein</topology>
    </subcellularLocation>
</comment>
<name>A0AAE0G8Q3_9CHLO</name>
<evidence type="ECO:0000259" key="6">
    <source>
        <dbReference type="Pfam" id="PF00520"/>
    </source>
</evidence>
<dbReference type="Gene3D" id="1.10.287.70">
    <property type="match status" value="2"/>
</dbReference>
<dbReference type="PANTHER" id="PTHR10037:SF62">
    <property type="entry name" value="SODIUM CHANNEL PROTEIN 60E"/>
    <property type="match status" value="1"/>
</dbReference>
<dbReference type="Gene3D" id="1.20.120.350">
    <property type="entry name" value="Voltage-gated potassium channels. Chain C"/>
    <property type="match status" value="2"/>
</dbReference>
<sequence>LLTTIIELVTYISTAVFTMEMILTIGSIGLENYFTQFYTLMDFVVVLTSYLEIIFSLGVGMVVLRLLRMLRLFRAIKLFRRWKTLQTFMVALARAQDVIWPFLFLISVFVVTISLFGNRSFEDSFLKDDRFNYDTIFSSILTTIKVMTGSSWSTTVMVSVESKGWIGALFFIFIYVIGNMIFLNVFAAILIDSYCKTLTDHVQEEELSSSPTSPSFTPAFTFVTSPSIYSMPRMPSYRIAEDAINQMPSFKDLHRRRAASDQIEQIALHGRSFGCFGAAHPLRRALSELLSKDEFEYCVMFTIFVSGVLLSLDNPEASPVVRCILEISGIAIAILFTLEMLCKMLVNQALFGHDAYIRSVWNVLDMMVVVISISGTFYPKMMFLRALRSLAALRMFTRIPGIKDVVLSLIESIRKSLTIIIVAAFMGLLFAIMGVQLMAGSFYACTDEAVSYRDDCIGTYMTTEGVVQPREWQQELESHYDNIWTAYLTTFELTTGENWHIIMLAGMDSVGEGAAMKRNASPWMAIYFVIVVFVMMCFFLNMITGIVVDAAHSLLVESLFPGLNPVEKEWMLTLEAIETIRCKPLPQPPAVLPPGP</sequence>
<evidence type="ECO:0000256" key="4">
    <source>
        <dbReference type="ARBA" id="ARBA00023136"/>
    </source>
</evidence>
<dbReference type="InterPro" id="IPR027359">
    <property type="entry name" value="Volt_channel_dom_sf"/>
</dbReference>
<keyword evidence="3 5" id="KW-1133">Transmembrane helix</keyword>
<feature type="transmembrane region" description="Helical" evidence="5">
    <location>
        <begin position="417"/>
        <end position="439"/>
    </location>
</feature>
<accession>A0AAE0G8Q3</accession>
<dbReference type="PANTHER" id="PTHR10037">
    <property type="entry name" value="VOLTAGE-GATED CATION CHANNEL CALCIUM AND SODIUM"/>
    <property type="match status" value="1"/>
</dbReference>
<protein>
    <recommendedName>
        <fullName evidence="6">Ion transport domain-containing protein</fullName>
    </recommendedName>
</protein>
<feature type="transmembrane region" description="Helical" evidence="5">
    <location>
        <begin position="525"/>
        <end position="548"/>
    </location>
</feature>
<evidence type="ECO:0000256" key="5">
    <source>
        <dbReference type="SAM" id="Phobius"/>
    </source>
</evidence>
<dbReference type="InterPro" id="IPR005821">
    <property type="entry name" value="Ion_trans_dom"/>
</dbReference>
<evidence type="ECO:0000256" key="2">
    <source>
        <dbReference type="ARBA" id="ARBA00022692"/>
    </source>
</evidence>
<feature type="non-terminal residue" evidence="7">
    <location>
        <position position="1"/>
    </location>
</feature>
<feature type="transmembrane region" description="Helical" evidence="5">
    <location>
        <begin position="324"/>
        <end position="346"/>
    </location>
</feature>
<dbReference type="AlphaFoldDB" id="A0AAE0G8Q3"/>
<evidence type="ECO:0000313" key="7">
    <source>
        <dbReference type="EMBL" id="KAK3273644.1"/>
    </source>
</evidence>
<dbReference type="GO" id="GO:0001518">
    <property type="term" value="C:voltage-gated sodium channel complex"/>
    <property type="evidence" value="ECO:0007669"/>
    <property type="project" value="TreeGrafter"/>
</dbReference>
<reference evidence="7 8" key="1">
    <citation type="journal article" date="2015" name="Genome Biol. Evol.">
        <title>Comparative Genomics of a Bacterivorous Green Alga Reveals Evolutionary Causalities and Consequences of Phago-Mixotrophic Mode of Nutrition.</title>
        <authorList>
            <person name="Burns J.A."/>
            <person name="Paasch A."/>
            <person name="Narechania A."/>
            <person name="Kim E."/>
        </authorList>
    </citation>
    <scope>NUCLEOTIDE SEQUENCE [LARGE SCALE GENOMIC DNA]</scope>
    <source>
        <strain evidence="7 8">PLY_AMNH</strain>
    </source>
</reference>
<dbReference type="GO" id="GO:0005248">
    <property type="term" value="F:voltage-gated sodium channel activity"/>
    <property type="evidence" value="ECO:0007669"/>
    <property type="project" value="TreeGrafter"/>
</dbReference>
<feature type="transmembrane region" description="Helical" evidence="5">
    <location>
        <begin position="43"/>
        <end position="67"/>
    </location>
</feature>
<gene>
    <name evidence="7" type="ORF">CYMTET_18126</name>
</gene>
<feature type="domain" description="Ion transport" evidence="6">
    <location>
        <begin position="295"/>
        <end position="550"/>
    </location>
</feature>
<organism evidence="7 8">
    <name type="scientific">Cymbomonas tetramitiformis</name>
    <dbReference type="NCBI Taxonomy" id="36881"/>
    <lineage>
        <taxon>Eukaryota</taxon>
        <taxon>Viridiplantae</taxon>
        <taxon>Chlorophyta</taxon>
        <taxon>Pyramimonadophyceae</taxon>
        <taxon>Pyramimonadales</taxon>
        <taxon>Pyramimonadaceae</taxon>
        <taxon>Cymbomonas</taxon>
    </lineage>
</organism>
<dbReference type="Proteomes" id="UP001190700">
    <property type="component" value="Unassembled WGS sequence"/>
</dbReference>
<feature type="transmembrane region" description="Helical" evidence="5">
    <location>
        <begin position="165"/>
        <end position="191"/>
    </location>
</feature>
<proteinExistence type="predicted"/>
<feature type="domain" description="Ion transport" evidence="6">
    <location>
        <begin position="4"/>
        <end position="194"/>
    </location>
</feature>
<keyword evidence="4 5" id="KW-0472">Membrane</keyword>
<dbReference type="SUPFAM" id="SSF81324">
    <property type="entry name" value="Voltage-gated potassium channels"/>
    <property type="match status" value="2"/>
</dbReference>
<dbReference type="InterPro" id="IPR043203">
    <property type="entry name" value="VGCC_Ca_Na"/>
</dbReference>
<dbReference type="Pfam" id="PF00520">
    <property type="entry name" value="Ion_trans"/>
    <property type="match status" value="2"/>
</dbReference>
<evidence type="ECO:0000256" key="1">
    <source>
        <dbReference type="ARBA" id="ARBA00004141"/>
    </source>
</evidence>